<dbReference type="EMBL" id="JAFBXF010000049">
    <property type="protein sequence ID" value="MBM2419988.1"/>
    <property type="molecule type" value="Genomic_DNA"/>
</dbReference>
<evidence type="ECO:0000313" key="2">
    <source>
        <dbReference type="EMBL" id="MBM2419988.1"/>
    </source>
</evidence>
<protein>
    <submittedName>
        <fullName evidence="1">Uncharacterized protein</fullName>
    </submittedName>
</protein>
<sequence length="52" mass="5470">MTHHSSPIPTQLPLPLAPAPLLTEPEYRSIVTALAQVLLTAAKSDPGGHSDE</sequence>
<gene>
    <name evidence="1" type="ORF">JQX41_23720</name>
    <name evidence="2" type="ORF">JQX48_23770</name>
</gene>
<dbReference type="Proteomes" id="UP000809440">
    <property type="component" value="Unassembled WGS sequence"/>
</dbReference>
<dbReference type="Proteomes" id="UP000755667">
    <property type="component" value="Unassembled WGS sequence"/>
</dbReference>
<accession>A0A9Q2NWQ9</accession>
<keyword evidence="4" id="KW-1185">Reference proteome</keyword>
<comment type="caution">
    <text evidence="1">The sequence shown here is derived from an EMBL/GenBank/DDBJ whole genome shotgun (WGS) entry which is preliminary data.</text>
</comment>
<dbReference type="RefSeq" id="WP_171046110.1">
    <property type="nucleotide sequence ID" value="NZ_JAFBWU010000048.1"/>
</dbReference>
<dbReference type="AlphaFoldDB" id="A0A9Q2NWQ9"/>
<dbReference type="EMBL" id="JAFBXE010000049">
    <property type="protein sequence ID" value="MBM2415311.1"/>
    <property type="molecule type" value="Genomic_DNA"/>
</dbReference>
<evidence type="ECO:0000313" key="1">
    <source>
        <dbReference type="EMBL" id="MBM2415311.1"/>
    </source>
</evidence>
<evidence type="ECO:0000313" key="4">
    <source>
        <dbReference type="Proteomes" id="UP000809440"/>
    </source>
</evidence>
<name>A0A9Q2NWQ9_9RHOB</name>
<reference evidence="1 4" key="1">
    <citation type="submission" date="2021-01" db="EMBL/GenBank/DDBJ databases">
        <title>Diatom-associated Roseobacters Show Island Model of Population Structure.</title>
        <authorList>
            <person name="Qu L."/>
            <person name="Feng X."/>
            <person name="Chen Y."/>
            <person name="Li L."/>
            <person name="Wang X."/>
            <person name="Hu Z."/>
            <person name="Wang H."/>
            <person name="Luo H."/>
        </authorList>
    </citation>
    <scope>NUCLEOTIDE SEQUENCE</scope>
    <source>
        <strain evidence="2 4">CC28-63</strain>
        <strain evidence="1">CC28-69</strain>
    </source>
</reference>
<evidence type="ECO:0000313" key="3">
    <source>
        <dbReference type="Proteomes" id="UP000755667"/>
    </source>
</evidence>
<proteinExistence type="predicted"/>
<organism evidence="1 3">
    <name type="scientific">Marivita cryptomonadis</name>
    <dbReference type="NCBI Taxonomy" id="505252"/>
    <lineage>
        <taxon>Bacteria</taxon>
        <taxon>Pseudomonadati</taxon>
        <taxon>Pseudomonadota</taxon>
        <taxon>Alphaproteobacteria</taxon>
        <taxon>Rhodobacterales</taxon>
        <taxon>Roseobacteraceae</taxon>
        <taxon>Marivita</taxon>
    </lineage>
</organism>